<keyword evidence="1 3" id="KW-0479">Metal-binding</keyword>
<dbReference type="GO" id="GO:0046872">
    <property type="term" value="F:metal ion binding"/>
    <property type="evidence" value="ECO:0007669"/>
    <property type="project" value="UniProtKB-KW"/>
</dbReference>
<accession>A0A9X1YCZ1</accession>
<evidence type="ECO:0000256" key="1">
    <source>
        <dbReference type="ARBA" id="ARBA00022723"/>
    </source>
</evidence>
<keyword evidence="3" id="KW-0349">Heme</keyword>
<dbReference type="EMBL" id="JAJLJH010000001">
    <property type="protein sequence ID" value="MCK9684234.1"/>
    <property type="molecule type" value="Genomic_DNA"/>
</dbReference>
<evidence type="ECO:0000256" key="2">
    <source>
        <dbReference type="ARBA" id="ARBA00023004"/>
    </source>
</evidence>
<dbReference type="InterPro" id="IPR009056">
    <property type="entry name" value="Cyt_c-like_dom"/>
</dbReference>
<feature type="domain" description="Cytochrome c" evidence="4">
    <location>
        <begin position="29"/>
        <end position="184"/>
    </location>
</feature>
<name>A0A9X1YCZ1_9BURK</name>
<evidence type="ECO:0000313" key="5">
    <source>
        <dbReference type="EMBL" id="MCK9684234.1"/>
    </source>
</evidence>
<comment type="caution">
    <text evidence="5">The sequence shown here is derived from an EMBL/GenBank/DDBJ whole genome shotgun (WGS) entry which is preliminary data.</text>
</comment>
<dbReference type="Proteomes" id="UP001139353">
    <property type="component" value="Unassembled WGS sequence"/>
</dbReference>
<dbReference type="AlphaFoldDB" id="A0A9X1YCZ1"/>
<sequence length="189" mass="20076">MTLLAGLPVLAQDTAAALKPAKDFSTIADPAERSRALFAEMGKVIESPRCQNCHPSGVRPSQGDDMHPHLPLVVRGSDDQGALAMRCATCHQAANFQPAGVPGAPKWHVAPAGMAWQDRSLGQICEQIKDPARNGQRSLKQIHDHMAFDPLVGWGWHPGGTRTPAPGTQKEFGELVAAWIQAGAACPAP</sequence>
<evidence type="ECO:0000259" key="4">
    <source>
        <dbReference type="PROSITE" id="PS51007"/>
    </source>
</evidence>
<dbReference type="GO" id="GO:0009055">
    <property type="term" value="F:electron transfer activity"/>
    <property type="evidence" value="ECO:0007669"/>
    <property type="project" value="InterPro"/>
</dbReference>
<reference evidence="5" key="1">
    <citation type="submission" date="2021-11" db="EMBL/GenBank/DDBJ databases">
        <title>BS-T2-15 a new species belonging to the Comamonadaceae family isolated from the soil of a French oak forest.</title>
        <authorList>
            <person name="Mieszkin S."/>
            <person name="Alain K."/>
        </authorList>
    </citation>
    <scope>NUCLEOTIDE SEQUENCE</scope>
    <source>
        <strain evidence="5">BS-T2-15</strain>
    </source>
</reference>
<evidence type="ECO:0000256" key="3">
    <source>
        <dbReference type="PROSITE-ProRule" id="PRU00433"/>
    </source>
</evidence>
<organism evidence="5 6">
    <name type="scientific">Scleromatobacter humisilvae</name>
    <dbReference type="NCBI Taxonomy" id="2897159"/>
    <lineage>
        <taxon>Bacteria</taxon>
        <taxon>Pseudomonadati</taxon>
        <taxon>Pseudomonadota</taxon>
        <taxon>Betaproteobacteria</taxon>
        <taxon>Burkholderiales</taxon>
        <taxon>Sphaerotilaceae</taxon>
        <taxon>Scleromatobacter</taxon>
    </lineage>
</organism>
<proteinExistence type="predicted"/>
<dbReference type="GO" id="GO:0020037">
    <property type="term" value="F:heme binding"/>
    <property type="evidence" value="ECO:0007669"/>
    <property type="project" value="InterPro"/>
</dbReference>
<gene>
    <name evidence="5" type="ORF">LPC04_00770</name>
</gene>
<evidence type="ECO:0000313" key="6">
    <source>
        <dbReference type="Proteomes" id="UP001139353"/>
    </source>
</evidence>
<keyword evidence="6" id="KW-1185">Reference proteome</keyword>
<protein>
    <submittedName>
        <fullName evidence="5">Isoquinoline 1-oxidoreductase subunit</fullName>
    </submittedName>
</protein>
<dbReference type="PROSITE" id="PS51007">
    <property type="entry name" value="CYTC"/>
    <property type="match status" value="1"/>
</dbReference>
<dbReference type="RefSeq" id="WP_275680267.1">
    <property type="nucleotide sequence ID" value="NZ_JAJLJH010000001.1"/>
</dbReference>
<dbReference type="SUPFAM" id="SSF48695">
    <property type="entry name" value="Multiheme cytochromes"/>
    <property type="match status" value="1"/>
</dbReference>
<keyword evidence="2 3" id="KW-0408">Iron</keyword>
<dbReference type="InterPro" id="IPR036280">
    <property type="entry name" value="Multihaem_cyt_sf"/>
</dbReference>